<dbReference type="Gene3D" id="3.40.190.290">
    <property type="match status" value="1"/>
</dbReference>
<dbReference type="Pfam" id="PF00126">
    <property type="entry name" value="HTH_1"/>
    <property type="match status" value="1"/>
</dbReference>
<dbReference type="AlphaFoldDB" id="A0A242MMS5"/>
<name>A0A242MMS5_CABSO</name>
<evidence type="ECO:0000259" key="5">
    <source>
        <dbReference type="PROSITE" id="PS50931"/>
    </source>
</evidence>
<evidence type="ECO:0000313" key="7">
    <source>
        <dbReference type="Proteomes" id="UP000195221"/>
    </source>
</evidence>
<dbReference type="InterPro" id="IPR036388">
    <property type="entry name" value="WH-like_DNA-bd_sf"/>
</dbReference>
<dbReference type="GO" id="GO:0003677">
    <property type="term" value="F:DNA binding"/>
    <property type="evidence" value="ECO:0007669"/>
    <property type="project" value="UniProtKB-KW"/>
</dbReference>
<dbReference type="Pfam" id="PF03466">
    <property type="entry name" value="LysR_substrate"/>
    <property type="match status" value="1"/>
</dbReference>
<dbReference type="InterPro" id="IPR036390">
    <property type="entry name" value="WH_DNA-bd_sf"/>
</dbReference>
<dbReference type="CDD" id="cd08422">
    <property type="entry name" value="PBP2_CrgA_like"/>
    <property type="match status" value="1"/>
</dbReference>
<keyword evidence="4" id="KW-0804">Transcription</keyword>
<comment type="similarity">
    <text evidence="1">Belongs to the LysR transcriptional regulatory family.</text>
</comment>
<dbReference type="InterPro" id="IPR000847">
    <property type="entry name" value="LysR_HTH_N"/>
</dbReference>
<keyword evidence="2" id="KW-0805">Transcription regulation</keyword>
<gene>
    <name evidence="6" type="ORF">PAMC26577_20810</name>
</gene>
<dbReference type="PANTHER" id="PTHR30537">
    <property type="entry name" value="HTH-TYPE TRANSCRIPTIONAL REGULATOR"/>
    <property type="match status" value="1"/>
</dbReference>
<dbReference type="FunFam" id="1.10.10.10:FF:000001">
    <property type="entry name" value="LysR family transcriptional regulator"/>
    <property type="match status" value="1"/>
</dbReference>
<dbReference type="Gene3D" id="1.10.10.10">
    <property type="entry name" value="Winged helix-like DNA-binding domain superfamily/Winged helix DNA-binding domain"/>
    <property type="match status" value="1"/>
</dbReference>
<dbReference type="Proteomes" id="UP000195221">
    <property type="component" value="Unassembled WGS sequence"/>
</dbReference>
<evidence type="ECO:0000256" key="1">
    <source>
        <dbReference type="ARBA" id="ARBA00009437"/>
    </source>
</evidence>
<dbReference type="PANTHER" id="PTHR30537:SF5">
    <property type="entry name" value="HTH-TYPE TRANSCRIPTIONAL ACTIVATOR TTDR-RELATED"/>
    <property type="match status" value="1"/>
</dbReference>
<dbReference type="PROSITE" id="PS50931">
    <property type="entry name" value="HTH_LYSR"/>
    <property type="match status" value="1"/>
</dbReference>
<dbReference type="InterPro" id="IPR005119">
    <property type="entry name" value="LysR_subst-bd"/>
</dbReference>
<dbReference type="SUPFAM" id="SSF46785">
    <property type="entry name" value="Winged helix' DNA-binding domain"/>
    <property type="match status" value="1"/>
</dbReference>
<reference evidence="6 7" key="1">
    <citation type="submission" date="2017-03" db="EMBL/GenBank/DDBJ databases">
        <title>Genome analysis of strain PAMC 26577.</title>
        <authorList>
            <person name="Oh H.-M."/>
            <person name="Yang J.-A."/>
        </authorList>
    </citation>
    <scope>NUCLEOTIDE SEQUENCE [LARGE SCALE GENOMIC DNA]</scope>
    <source>
        <strain evidence="6 7">PAMC 26577</strain>
    </source>
</reference>
<organism evidence="6 7">
    <name type="scientific">Caballeronia sordidicola</name>
    <name type="common">Burkholderia sordidicola</name>
    <dbReference type="NCBI Taxonomy" id="196367"/>
    <lineage>
        <taxon>Bacteria</taxon>
        <taxon>Pseudomonadati</taxon>
        <taxon>Pseudomonadota</taxon>
        <taxon>Betaproteobacteria</taxon>
        <taxon>Burkholderiales</taxon>
        <taxon>Burkholderiaceae</taxon>
        <taxon>Caballeronia</taxon>
    </lineage>
</organism>
<dbReference type="InterPro" id="IPR058163">
    <property type="entry name" value="LysR-type_TF_proteobact-type"/>
</dbReference>
<feature type="domain" description="HTH lysR-type" evidence="5">
    <location>
        <begin position="1"/>
        <end position="59"/>
    </location>
</feature>
<dbReference type="PRINTS" id="PR00039">
    <property type="entry name" value="HTHLYSR"/>
</dbReference>
<evidence type="ECO:0000256" key="2">
    <source>
        <dbReference type="ARBA" id="ARBA00023015"/>
    </source>
</evidence>
<keyword evidence="3" id="KW-0238">DNA-binding</keyword>
<proteinExistence type="inferred from homology"/>
<comment type="caution">
    <text evidence="6">The sequence shown here is derived from an EMBL/GenBank/DDBJ whole genome shotgun (WGS) entry which is preliminary data.</text>
</comment>
<dbReference type="EMBL" id="NBTZ01000088">
    <property type="protein sequence ID" value="OTP72553.1"/>
    <property type="molecule type" value="Genomic_DNA"/>
</dbReference>
<evidence type="ECO:0000313" key="6">
    <source>
        <dbReference type="EMBL" id="OTP72553.1"/>
    </source>
</evidence>
<evidence type="ECO:0000256" key="4">
    <source>
        <dbReference type="ARBA" id="ARBA00023163"/>
    </source>
</evidence>
<protein>
    <submittedName>
        <fullName evidence="6">Transcriptional regulator, LysR family</fullName>
    </submittedName>
</protein>
<accession>A0A242MMS5</accession>
<dbReference type="SUPFAM" id="SSF53850">
    <property type="entry name" value="Periplasmic binding protein-like II"/>
    <property type="match status" value="1"/>
</dbReference>
<dbReference type="GO" id="GO:0003700">
    <property type="term" value="F:DNA-binding transcription factor activity"/>
    <property type="evidence" value="ECO:0007669"/>
    <property type="project" value="InterPro"/>
</dbReference>
<sequence length="293" mass="32267">MDRFHELTAFITVAETGGFSAAARRLCDSQSGMSKSVSALEKRLGVLLFNRSTRSVTLTDQGRKYYDRTKPLLEEMDEADGELTRSILAVSGLVKIAAPSTFGRLHVLPLIPQLLSLHPKVKLNLCLSDSVQDLLADGIDLAIRVSPVHDLDAVVKRVTGTSLVCVGSRRYFDRHGTPTVPEDLINHNCLVYEDMTNWAFVGPKGKYSVRVNGNLSSNSVETILSGVLAGVGIGMFQRASLAGELKHPDIMTVLEPFMNEARDVSLIWPKRRFVPARVRQVTDFFATTLAQRV</sequence>
<dbReference type="RefSeq" id="WP_075358693.1">
    <property type="nucleotide sequence ID" value="NZ_MSRG01000040.1"/>
</dbReference>
<evidence type="ECO:0000256" key="3">
    <source>
        <dbReference type="ARBA" id="ARBA00023125"/>
    </source>
</evidence>